<protein>
    <recommendedName>
        <fullName evidence="8">Enoyl-[acyl-carrier-protein] reductase [NADH]</fullName>
        <ecNumber evidence="8">1.3.1.9</ecNumber>
    </recommendedName>
</protein>
<dbReference type="Gene3D" id="1.10.8.400">
    <property type="entry name" value="Enoyl acyl carrier protein reductase"/>
    <property type="match status" value="1"/>
</dbReference>
<dbReference type="PANTHER" id="PTHR43159:SF2">
    <property type="entry name" value="ENOYL-[ACYL-CARRIER-PROTEIN] REDUCTASE [NADH], CHLOROPLASTIC"/>
    <property type="match status" value="1"/>
</dbReference>
<feature type="binding site" evidence="11">
    <location>
        <position position="98"/>
    </location>
    <ligand>
        <name>NAD(+)</name>
        <dbReference type="ChEBI" id="CHEBI:57540"/>
    </ligand>
</feature>
<dbReference type="PIRSF" id="PIRSF000094">
    <property type="entry name" value="Enoyl-ACP_rdct"/>
    <property type="match status" value="1"/>
</dbReference>
<sequence length="273" mass="29262">MGLLTGKKGVILGLVNDYSIAWGITEKLHAEGAELAFTFLPDKDPANPKMERRVRKLVEPLGAKHIIPCDVQKDEDLDKAFAAIHEGMGNIDFVVHSIAYAPIDDLKGDVHACSREGFKVSMDISVYSLLAVVHRAQKIMNDGGSIITLTYLGGEKVIPGYNIMGLCKSALESAVEYLAAELGQRKIRVNAISAGPIRTLSSSAVKGIDLMLAMYDTMSPMRQNVTAEDVGKSAVYLLSDLSTGVTGETLHVDSGYHVMGAPPLDAFPAKSSS</sequence>
<gene>
    <name evidence="12" type="ORF">A6X21_06550</name>
</gene>
<dbReference type="EC" id="1.3.1.9" evidence="8"/>
<comment type="similarity">
    <text evidence="2 8">Belongs to the short-chain dehydrogenases/reductases (SDR) family. FabI subfamily.</text>
</comment>
<dbReference type="STRING" id="1841610.A6X21_06550"/>
<evidence type="ECO:0000256" key="2">
    <source>
        <dbReference type="ARBA" id="ARBA00009233"/>
    </source>
</evidence>
<evidence type="ECO:0000256" key="5">
    <source>
        <dbReference type="ARBA" id="ARBA00023002"/>
    </source>
</evidence>
<keyword evidence="5 8" id="KW-0560">Oxidoreductase</keyword>
<feature type="active site" description="Proton acceptor" evidence="9">
    <location>
        <position position="151"/>
    </location>
</feature>
<dbReference type="InterPro" id="IPR002347">
    <property type="entry name" value="SDR_fam"/>
</dbReference>
<keyword evidence="13" id="KW-1185">Reference proteome</keyword>
<evidence type="ECO:0000313" key="12">
    <source>
        <dbReference type="EMBL" id="ODA30105.1"/>
    </source>
</evidence>
<keyword evidence="6" id="KW-0443">Lipid metabolism</keyword>
<name>A0A1C3EA22_9PLAN</name>
<keyword evidence="7 8" id="KW-0275">Fatty acid biosynthesis</keyword>
<evidence type="ECO:0000256" key="3">
    <source>
        <dbReference type="ARBA" id="ARBA00022516"/>
    </source>
</evidence>
<evidence type="ECO:0000256" key="8">
    <source>
        <dbReference type="PIRNR" id="PIRNR000094"/>
    </source>
</evidence>
<dbReference type="Pfam" id="PF13561">
    <property type="entry name" value="adh_short_C2"/>
    <property type="match status" value="1"/>
</dbReference>
<dbReference type="AlphaFoldDB" id="A0A1C3EA22"/>
<accession>A0A1C3EA22</accession>
<feature type="binding site" evidence="11">
    <location>
        <begin position="70"/>
        <end position="71"/>
    </location>
    <ligand>
        <name>NAD(+)</name>
        <dbReference type="ChEBI" id="CHEBI:57540"/>
    </ligand>
</feature>
<dbReference type="InterPro" id="IPR014358">
    <property type="entry name" value="Enoyl-ACP_Rdtase_NADH"/>
</dbReference>
<evidence type="ECO:0000256" key="10">
    <source>
        <dbReference type="PIRSR" id="PIRSR000094-2"/>
    </source>
</evidence>
<comment type="pathway">
    <text evidence="1">Lipid metabolism; fatty acid biosynthesis.</text>
</comment>
<dbReference type="GO" id="GO:0006633">
    <property type="term" value="P:fatty acid biosynthetic process"/>
    <property type="evidence" value="ECO:0007669"/>
    <property type="project" value="UniProtKB-KW"/>
</dbReference>
<feature type="binding site" evidence="10">
    <location>
        <position position="101"/>
    </location>
    <ligand>
        <name>substrate</name>
    </ligand>
</feature>
<keyword evidence="4" id="KW-0276">Fatty acid metabolism</keyword>
<proteinExistence type="inferred from homology"/>
<feature type="binding site" evidence="11">
    <location>
        <position position="13"/>
    </location>
    <ligand>
        <name>NAD(+)</name>
        <dbReference type="ChEBI" id="CHEBI:57540"/>
    </ligand>
</feature>
<dbReference type="FunFam" id="1.10.8.400:FF:000001">
    <property type="entry name" value="Enoyl-[acyl-carrier-protein] reductase [NADH]"/>
    <property type="match status" value="1"/>
</dbReference>
<feature type="active site" description="Proton acceptor" evidence="9">
    <location>
        <position position="161"/>
    </location>
</feature>
<comment type="catalytic activity">
    <reaction evidence="8">
        <text>a 2,3-saturated acyl-[ACP] + NAD(+) = a (2E)-enoyl-[ACP] + NADH + H(+)</text>
        <dbReference type="Rhea" id="RHEA:10240"/>
        <dbReference type="Rhea" id="RHEA-COMP:9925"/>
        <dbReference type="Rhea" id="RHEA-COMP:9926"/>
        <dbReference type="ChEBI" id="CHEBI:15378"/>
        <dbReference type="ChEBI" id="CHEBI:57540"/>
        <dbReference type="ChEBI" id="CHEBI:57945"/>
        <dbReference type="ChEBI" id="CHEBI:78784"/>
        <dbReference type="ChEBI" id="CHEBI:78785"/>
        <dbReference type="EC" id="1.3.1.9"/>
    </reaction>
</comment>
<dbReference type="InterPro" id="IPR036291">
    <property type="entry name" value="NAD(P)-bd_dom_sf"/>
</dbReference>
<evidence type="ECO:0000256" key="1">
    <source>
        <dbReference type="ARBA" id="ARBA00005194"/>
    </source>
</evidence>
<evidence type="ECO:0000256" key="7">
    <source>
        <dbReference type="ARBA" id="ARBA00023160"/>
    </source>
</evidence>
<dbReference type="GO" id="GO:0004318">
    <property type="term" value="F:enoyl-[acyl-carrier-protein] reductase (NADH) activity"/>
    <property type="evidence" value="ECO:0007669"/>
    <property type="project" value="UniProtKB-EC"/>
</dbReference>
<evidence type="ECO:0000313" key="13">
    <source>
        <dbReference type="Proteomes" id="UP000094828"/>
    </source>
</evidence>
<dbReference type="OrthoDB" id="9803628at2"/>
<keyword evidence="3 8" id="KW-0444">Lipid biosynthesis</keyword>
<dbReference type="EMBL" id="LYDR01000116">
    <property type="protein sequence ID" value="ODA30105.1"/>
    <property type="molecule type" value="Genomic_DNA"/>
</dbReference>
<dbReference type="RefSeq" id="WP_068849127.1">
    <property type="nucleotide sequence ID" value="NZ_LYDR01000116.1"/>
</dbReference>
<reference evidence="12 13" key="1">
    <citation type="submission" date="2016-05" db="EMBL/GenBank/DDBJ databases">
        <title>Genomic and physiological characterization of Planctopirus sp. isolated from fresh water lake.</title>
        <authorList>
            <person name="Subhash Y."/>
            <person name="Ramana C."/>
        </authorList>
    </citation>
    <scope>NUCLEOTIDE SEQUENCE [LARGE SCALE GENOMIC DNA]</scope>
    <source>
        <strain evidence="12 13">JC280</strain>
    </source>
</reference>
<keyword evidence="8 11" id="KW-0520">NAD</keyword>
<dbReference type="Proteomes" id="UP000094828">
    <property type="component" value="Unassembled WGS sequence"/>
</dbReference>
<dbReference type="Gene3D" id="3.40.50.720">
    <property type="entry name" value="NAD(P)-binding Rossmann-like Domain"/>
    <property type="match status" value="1"/>
</dbReference>
<dbReference type="CDD" id="cd05372">
    <property type="entry name" value="ENR_SDR"/>
    <property type="match status" value="1"/>
</dbReference>
<comment type="caution">
    <text evidence="12">The sequence shown here is derived from an EMBL/GenBank/DDBJ whole genome shotgun (WGS) entry which is preliminary data.</text>
</comment>
<dbReference type="PANTHER" id="PTHR43159">
    <property type="entry name" value="ENOYL-[ACYL-CARRIER-PROTEIN] REDUCTASE"/>
    <property type="match status" value="1"/>
</dbReference>
<feature type="binding site" evidence="11">
    <location>
        <begin position="19"/>
        <end position="20"/>
    </location>
    <ligand>
        <name>NAD(+)</name>
        <dbReference type="ChEBI" id="CHEBI:57540"/>
    </ligand>
</feature>
<evidence type="ECO:0000256" key="11">
    <source>
        <dbReference type="PIRSR" id="PIRSR000094-3"/>
    </source>
</evidence>
<evidence type="ECO:0000256" key="6">
    <source>
        <dbReference type="ARBA" id="ARBA00023098"/>
    </source>
</evidence>
<evidence type="ECO:0000256" key="9">
    <source>
        <dbReference type="PIRSR" id="PIRSR000094-1"/>
    </source>
</evidence>
<evidence type="ECO:0000256" key="4">
    <source>
        <dbReference type="ARBA" id="ARBA00022832"/>
    </source>
</evidence>
<organism evidence="12 13">
    <name type="scientific">Planctopirus hydrillae</name>
    <dbReference type="NCBI Taxonomy" id="1841610"/>
    <lineage>
        <taxon>Bacteria</taxon>
        <taxon>Pseudomonadati</taxon>
        <taxon>Planctomycetota</taxon>
        <taxon>Planctomycetia</taxon>
        <taxon>Planctomycetales</taxon>
        <taxon>Planctomycetaceae</taxon>
        <taxon>Planctopirus</taxon>
    </lineage>
</organism>
<feature type="binding site" evidence="11">
    <location>
        <position position="168"/>
    </location>
    <ligand>
        <name>NAD(+)</name>
        <dbReference type="ChEBI" id="CHEBI:57540"/>
    </ligand>
</feature>
<feature type="binding site" evidence="11">
    <location>
        <begin position="197"/>
        <end position="201"/>
    </location>
    <ligand>
        <name>NAD(+)</name>
        <dbReference type="ChEBI" id="CHEBI:57540"/>
    </ligand>
</feature>
<dbReference type="SUPFAM" id="SSF51735">
    <property type="entry name" value="NAD(P)-binding Rossmann-fold domains"/>
    <property type="match status" value="1"/>
</dbReference>
<dbReference type="PRINTS" id="PR00081">
    <property type="entry name" value="GDHRDH"/>
</dbReference>